<keyword evidence="3" id="KW-0175">Coiled coil</keyword>
<dbReference type="GO" id="GO:0051117">
    <property type="term" value="F:ATPase binding"/>
    <property type="evidence" value="ECO:0007669"/>
    <property type="project" value="TreeGrafter"/>
</dbReference>
<name>A0A090M7A1_OSTTA</name>
<dbReference type="EMBL" id="CAID01000002">
    <property type="protein sequence ID" value="CEG00918.1"/>
    <property type="molecule type" value="Genomic_DNA"/>
</dbReference>
<gene>
    <name evidence="4" type="ORF">OT_ostta02g00380</name>
</gene>
<dbReference type="Pfam" id="PF00574">
    <property type="entry name" value="CLP_protease"/>
    <property type="match status" value="1"/>
</dbReference>
<dbReference type="GO" id="GO:0009536">
    <property type="term" value="C:plastid"/>
    <property type="evidence" value="ECO:0007669"/>
    <property type="project" value="UniProtKB-ARBA"/>
</dbReference>
<dbReference type="PRINTS" id="PR00127">
    <property type="entry name" value="CLPPROTEASEP"/>
</dbReference>
<keyword evidence="4" id="KW-0645">Protease</keyword>
<dbReference type="GO" id="GO:0006515">
    <property type="term" value="P:protein quality control for misfolded or incompletely synthesized proteins"/>
    <property type="evidence" value="ECO:0007669"/>
    <property type="project" value="TreeGrafter"/>
</dbReference>
<organism evidence="4 5">
    <name type="scientific">Ostreococcus tauri</name>
    <name type="common">Marine green alga</name>
    <dbReference type="NCBI Taxonomy" id="70448"/>
    <lineage>
        <taxon>Eukaryota</taxon>
        <taxon>Viridiplantae</taxon>
        <taxon>Chlorophyta</taxon>
        <taxon>Mamiellophyceae</taxon>
        <taxon>Mamiellales</taxon>
        <taxon>Bathycoccaceae</taxon>
        <taxon>Ostreococcus</taxon>
    </lineage>
</organism>
<evidence type="ECO:0000256" key="3">
    <source>
        <dbReference type="SAM" id="Coils"/>
    </source>
</evidence>
<feature type="coiled-coil region" evidence="3">
    <location>
        <begin position="180"/>
        <end position="207"/>
    </location>
</feature>
<dbReference type="InterPro" id="IPR029045">
    <property type="entry name" value="ClpP/crotonase-like_dom_sf"/>
</dbReference>
<evidence type="ECO:0000313" key="4">
    <source>
        <dbReference type="EMBL" id="CEG00918.1"/>
    </source>
</evidence>
<dbReference type="FunCoup" id="A0A090M7A1">
    <property type="interactions" value="883"/>
</dbReference>
<protein>
    <recommendedName>
        <fullName evidence="2">ATP-dependent Clp protease proteolytic subunit</fullName>
    </recommendedName>
</protein>
<reference evidence="4 5" key="2">
    <citation type="journal article" date="2014" name="BMC Genomics">
        <title>An improved genome of the model marine alga Ostreococcus tauri unfolds by assessing Illumina de novo assemblies.</title>
        <authorList>
            <person name="Blanc-Mathieu R."/>
            <person name="Verhelst B."/>
            <person name="Derelle E."/>
            <person name="Rombauts S."/>
            <person name="Bouget F.Y."/>
            <person name="Carre I."/>
            <person name="Chateau A."/>
            <person name="Eyre-Walker A."/>
            <person name="Grimsley N."/>
            <person name="Moreau H."/>
            <person name="Piegu B."/>
            <person name="Rivals E."/>
            <person name="Schackwitz W."/>
            <person name="Van de Peer Y."/>
            <person name="Piganeau G."/>
        </authorList>
    </citation>
    <scope>NUCLEOTIDE SEQUENCE [LARGE SCALE GENOMIC DNA]</scope>
    <source>
        <strain evidence="5">OTTH 0595 / CCAP 157/2 / RCC745</strain>
    </source>
</reference>
<dbReference type="SUPFAM" id="SSF52096">
    <property type="entry name" value="ClpP/crotonase"/>
    <property type="match status" value="1"/>
</dbReference>
<sequence length="246" mass="27671">MQCCKLCVRETKNSGVLLRARYRSVFYPRFVTDRKHVIRNAPRTRIIRAVIPSLQGDAATQSPPDLPSFIFQERIVYLGMTLVPSVTELILAELLYLQYEDKKKPIQLYINSTGSSKDGKKYGYDSEAFAIYDTIQYVSPPVHTIAVGTAWGEAAMLLASGSKGQRAALPSASIMLKQPLSSFRGQASELEIQRQEMRNTKKQMLDILAKTTGRDIATIETDINRPLYFEPSEAIKYGLIDKVLMQ</sequence>
<dbReference type="GO" id="GO:0004176">
    <property type="term" value="F:ATP-dependent peptidase activity"/>
    <property type="evidence" value="ECO:0007669"/>
    <property type="project" value="InterPro"/>
</dbReference>
<evidence type="ECO:0000256" key="1">
    <source>
        <dbReference type="ARBA" id="ARBA00007039"/>
    </source>
</evidence>
<evidence type="ECO:0000256" key="2">
    <source>
        <dbReference type="RuleBase" id="RU003567"/>
    </source>
</evidence>
<dbReference type="PANTHER" id="PTHR10381">
    <property type="entry name" value="ATP-DEPENDENT CLP PROTEASE PROTEOLYTIC SUBUNIT"/>
    <property type="match status" value="1"/>
</dbReference>
<comment type="caution">
    <text evidence="4">The sequence shown here is derived from an EMBL/GenBank/DDBJ whole genome shotgun (WGS) entry which is preliminary data.</text>
</comment>
<dbReference type="InterPro" id="IPR023562">
    <property type="entry name" value="ClpP/TepA"/>
</dbReference>
<dbReference type="OrthoDB" id="2017408at2759"/>
<dbReference type="Proteomes" id="UP000009170">
    <property type="component" value="Unassembled WGS sequence"/>
</dbReference>
<dbReference type="InParanoid" id="A0A090M7A1"/>
<evidence type="ECO:0000313" key="5">
    <source>
        <dbReference type="Proteomes" id="UP000009170"/>
    </source>
</evidence>
<dbReference type="AlphaFoldDB" id="A0A090M7A1"/>
<comment type="similarity">
    <text evidence="1 2">Belongs to the peptidase S14 family.</text>
</comment>
<dbReference type="STRING" id="70448.A0A090M7A1"/>
<accession>A0A090M7A1</accession>
<proteinExistence type="inferred from homology"/>
<dbReference type="RefSeq" id="XP_022840668.1">
    <property type="nucleotide sequence ID" value="XM_022984971.1"/>
</dbReference>
<reference evidence="5" key="1">
    <citation type="journal article" date="2006" name="Proc. Natl. Acad. Sci. U.S.A.">
        <title>Genome analysis of the smallest free-living eukaryote Ostreococcus tauri unveils many unique features.</title>
        <authorList>
            <person name="Derelle E."/>
            <person name="Ferraz C."/>
            <person name="Rombauts S."/>
            <person name="Rouze P."/>
            <person name="Worden A.Z."/>
            <person name="Robbens S."/>
            <person name="Partensky F."/>
            <person name="Degroeve S."/>
            <person name="Echeynie S."/>
            <person name="Cooke R."/>
            <person name="Saeys Y."/>
            <person name="Wuyts J."/>
            <person name="Jabbari K."/>
            <person name="Bowler C."/>
            <person name="Panaud O."/>
            <person name="Piegu B."/>
            <person name="Ball S.G."/>
            <person name="Ral J.-P."/>
            <person name="Bouget F.-Y."/>
            <person name="Piganeau G."/>
            <person name="De Baets B."/>
            <person name="Picard A."/>
            <person name="Delseny M."/>
            <person name="Demaille J."/>
            <person name="Van de Peer Y."/>
            <person name="Moreau H."/>
        </authorList>
    </citation>
    <scope>NUCLEOTIDE SEQUENCE [LARGE SCALE GENOMIC DNA]</scope>
    <source>
        <strain evidence="5">OTTH 0595 / CCAP 157/2 / RCC745</strain>
    </source>
</reference>
<dbReference type="Gene3D" id="3.90.226.10">
    <property type="entry name" value="2-enoyl-CoA Hydratase, Chain A, domain 1"/>
    <property type="match status" value="1"/>
</dbReference>
<keyword evidence="4" id="KW-0378">Hydrolase</keyword>
<dbReference type="GO" id="GO:0004252">
    <property type="term" value="F:serine-type endopeptidase activity"/>
    <property type="evidence" value="ECO:0007669"/>
    <property type="project" value="InterPro"/>
</dbReference>
<dbReference type="CDD" id="cd07017">
    <property type="entry name" value="S14_ClpP_2"/>
    <property type="match status" value="1"/>
</dbReference>
<dbReference type="GeneID" id="9835650"/>
<dbReference type="PANTHER" id="PTHR10381:SF47">
    <property type="entry name" value="ATP-DEPENDENT CLP PROTEASE PROTEOLYTIC SUBUNIT-RELATED PROTEIN 4, CHLOROPLASTIC"/>
    <property type="match status" value="1"/>
</dbReference>
<dbReference type="InterPro" id="IPR001907">
    <property type="entry name" value="ClpP"/>
</dbReference>
<dbReference type="KEGG" id="ota:OT_ostta02g00380"/>
<dbReference type="MEROPS" id="S14.003"/>
<keyword evidence="5" id="KW-1185">Reference proteome</keyword>
<dbReference type="GO" id="GO:0009368">
    <property type="term" value="C:endopeptidase Clp complex"/>
    <property type="evidence" value="ECO:0007669"/>
    <property type="project" value="TreeGrafter"/>
</dbReference>